<dbReference type="AlphaFoldDB" id="A0A6J7AE82"/>
<evidence type="ECO:0000259" key="2">
    <source>
        <dbReference type="PROSITE" id="PS50977"/>
    </source>
</evidence>
<dbReference type="Pfam" id="PF00440">
    <property type="entry name" value="TetR_N"/>
    <property type="match status" value="1"/>
</dbReference>
<evidence type="ECO:0000256" key="1">
    <source>
        <dbReference type="ARBA" id="ARBA00023125"/>
    </source>
</evidence>
<dbReference type="PROSITE" id="PS50977">
    <property type="entry name" value="HTH_TETR_2"/>
    <property type="match status" value="1"/>
</dbReference>
<proteinExistence type="predicted"/>
<sequence>MNSSAARSLHVVPPLGAEITTNDSSSKRLRIIDAALECIAVEGIKGTTVEDISTRAGMSRATLYRIFPGGRDAVLGAVVETEIARFFSGIAVAMGSATSLEGVLVAGIFDAATRLSGSPALSTILRLEPWLLMRHVSFGEMDRLLSVASDFAEPFFARWLEPNEARRAAEFAVRTLLSYVIEADVDLDLTEKKSVERLVACYVLPGVEALQRAE</sequence>
<dbReference type="InterPro" id="IPR050109">
    <property type="entry name" value="HTH-type_TetR-like_transc_reg"/>
</dbReference>
<evidence type="ECO:0000313" key="3">
    <source>
        <dbReference type="EMBL" id="CAB4831196.1"/>
    </source>
</evidence>
<dbReference type="GO" id="GO:0003700">
    <property type="term" value="F:DNA-binding transcription factor activity"/>
    <property type="evidence" value="ECO:0007669"/>
    <property type="project" value="TreeGrafter"/>
</dbReference>
<dbReference type="EMBL" id="CAFABE010000058">
    <property type="protein sequence ID" value="CAB4831196.1"/>
    <property type="molecule type" value="Genomic_DNA"/>
</dbReference>
<dbReference type="SUPFAM" id="SSF46689">
    <property type="entry name" value="Homeodomain-like"/>
    <property type="match status" value="1"/>
</dbReference>
<dbReference type="EMBL" id="CAFBLT010000001">
    <property type="protein sequence ID" value="CAB4860940.1"/>
    <property type="molecule type" value="Genomic_DNA"/>
</dbReference>
<dbReference type="EMBL" id="CAFBPM010000009">
    <property type="protein sequence ID" value="CAB5023483.1"/>
    <property type="molecule type" value="Genomic_DNA"/>
</dbReference>
<reference evidence="3" key="1">
    <citation type="submission" date="2020-05" db="EMBL/GenBank/DDBJ databases">
        <authorList>
            <person name="Chiriac C."/>
            <person name="Salcher M."/>
            <person name="Ghai R."/>
            <person name="Kavagutti S V."/>
        </authorList>
    </citation>
    <scope>NUCLEOTIDE SEQUENCE</scope>
</reference>
<organism evidence="3">
    <name type="scientific">freshwater metagenome</name>
    <dbReference type="NCBI Taxonomy" id="449393"/>
    <lineage>
        <taxon>unclassified sequences</taxon>
        <taxon>metagenomes</taxon>
        <taxon>ecological metagenomes</taxon>
    </lineage>
</organism>
<dbReference type="InterPro" id="IPR001647">
    <property type="entry name" value="HTH_TetR"/>
</dbReference>
<name>A0A6J7AE82_9ZZZZ</name>
<dbReference type="PANTHER" id="PTHR30055:SF153">
    <property type="entry name" value="HTH-TYPE TRANSCRIPTIONAL REPRESSOR RV3405C"/>
    <property type="match status" value="1"/>
</dbReference>
<dbReference type="Gene3D" id="1.10.357.10">
    <property type="entry name" value="Tetracycline Repressor, domain 2"/>
    <property type="match status" value="1"/>
</dbReference>
<evidence type="ECO:0000313" key="5">
    <source>
        <dbReference type="EMBL" id="CAB5023483.1"/>
    </source>
</evidence>
<dbReference type="GO" id="GO:0000976">
    <property type="term" value="F:transcription cis-regulatory region binding"/>
    <property type="evidence" value="ECO:0007669"/>
    <property type="project" value="TreeGrafter"/>
</dbReference>
<feature type="domain" description="HTH tetR-type" evidence="2">
    <location>
        <begin position="25"/>
        <end position="85"/>
    </location>
</feature>
<dbReference type="InterPro" id="IPR009057">
    <property type="entry name" value="Homeodomain-like_sf"/>
</dbReference>
<gene>
    <name evidence="3" type="ORF">UFOPK3164_01196</name>
    <name evidence="4" type="ORF">UFOPK3427_00183</name>
    <name evidence="5" type="ORF">UFOPK4112_01058</name>
</gene>
<protein>
    <submittedName>
        <fullName evidence="3">Unannotated protein</fullName>
    </submittedName>
</protein>
<keyword evidence="1" id="KW-0238">DNA-binding</keyword>
<evidence type="ECO:0000313" key="4">
    <source>
        <dbReference type="EMBL" id="CAB4860940.1"/>
    </source>
</evidence>
<dbReference type="PANTHER" id="PTHR30055">
    <property type="entry name" value="HTH-TYPE TRANSCRIPTIONAL REGULATOR RUTR"/>
    <property type="match status" value="1"/>
</dbReference>
<accession>A0A6J7AE82</accession>